<evidence type="ECO:0000313" key="2">
    <source>
        <dbReference type="Proteomes" id="UP001234297"/>
    </source>
</evidence>
<dbReference type="EMBL" id="CM056812">
    <property type="protein sequence ID" value="KAJ8618984.1"/>
    <property type="molecule type" value="Genomic_DNA"/>
</dbReference>
<dbReference type="Proteomes" id="UP001234297">
    <property type="component" value="Chromosome 4"/>
</dbReference>
<name>A0ACC2KCW1_PERAE</name>
<evidence type="ECO:0000313" key="1">
    <source>
        <dbReference type="EMBL" id="KAJ8618984.1"/>
    </source>
</evidence>
<sequence>MSADCAGFGAWLPDKNPTIPNPKGSVNECRLLTQSISLADLYKFTHAKLIRTDHWNSSPTWGEELMGMEGGLADLGRGACGCNRMWRREGEGIEGMDKALEWVRGLRPGRRWGIGEEEALE</sequence>
<keyword evidence="2" id="KW-1185">Reference proteome</keyword>
<accession>A0ACC2KCW1</accession>
<proteinExistence type="predicted"/>
<gene>
    <name evidence="1" type="ORF">MRB53_015170</name>
</gene>
<comment type="caution">
    <text evidence="1">The sequence shown here is derived from an EMBL/GenBank/DDBJ whole genome shotgun (WGS) entry which is preliminary data.</text>
</comment>
<reference evidence="1 2" key="1">
    <citation type="journal article" date="2022" name="Hortic Res">
        <title>A haplotype resolved chromosomal level avocado genome allows analysis of novel avocado genes.</title>
        <authorList>
            <person name="Nath O."/>
            <person name="Fletcher S.J."/>
            <person name="Hayward A."/>
            <person name="Shaw L.M."/>
            <person name="Masouleh A.K."/>
            <person name="Furtado A."/>
            <person name="Henry R.J."/>
            <person name="Mitter N."/>
        </authorList>
    </citation>
    <scope>NUCLEOTIDE SEQUENCE [LARGE SCALE GENOMIC DNA]</scope>
    <source>
        <strain evidence="2">cv. Hass</strain>
    </source>
</reference>
<organism evidence="1 2">
    <name type="scientific">Persea americana</name>
    <name type="common">Avocado</name>
    <dbReference type="NCBI Taxonomy" id="3435"/>
    <lineage>
        <taxon>Eukaryota</taxon>
        <taxon>Viridiplantae</taxon>
        <taxon>Streptophyta</taxon>
        <taxon>Embryophyta</taxon>
        <taxon>Tracheophyta</taxon>
        <taxon>Spermatophyta</taxon>
        <taxon>Magnoliopsida</taxon>
        <taxon>Magnoliidae</taxon>
        <taxon>Laurales</taxon>
        <taxon>Lauraceae</taxon>
        <taxon>Persea</taxon>
    </lineage>
</organism>
<protein>
    <submittedName>
        <fullName evidence="1">Uncharacterized protein</fullName>
    </submittedName>
</protein>